<sequence length="86" mass="9292">MLIHVLENRRQQWAASGLPNAFALTSVMTMNDPEVAMEPFANAGMAGVRANNFPELDIDEWANRVHGKPVGIDGAADAAWDGAVSW</sequence>
<protein>
    <submittedName>
        <fullName evidence="1">Uncharacterized protein</fullName>
    </submittedName>
</protein>
<evidence type="ECO:0000313" key="2">
    <source>
        <dbReference type="Proteomes" id="UP000267821"/>
    </source>
</evidence>
<dbReference type="AlphaFoldDB" id="A0A3N4L628"/>
<proteinExistence type="predicted"/>
<dbReference type="InParanoid" id="A0A3N4L628"/>
<name>A0A3N4L628_9PEZI</name>
<evidence type="ECO:0000313" key="1">
    <source>
        <dbReference type="EMBL" id="RPB18303.1"/>
    </source>
</evidence>
<keyword evidence="2" id="KW-1185">Reference proteome</keyword>
<reference evidence="1 2" key="1">
    <citation type="journal article" date="2018" name="Nat. Ecol. Evol.">
        <title>Pezizomycetes genomes reveal the molecular basis of ectomycorrhizal truffle lifestyle.</title>
        <authorList>
            <person name="Murat C."/>
            <person name="Payen T."/>
            <person name="Noel B."/>
            <person name="Kuo A."/>
            <person name="Morin E."/>
            <person name="Chen J."/>
            <person name="Kohler A."/>
            <person name="Krizsan K."/>
            <person name="Balestrini R."/>
            <person name="Da Silva C."/>
            <person name="Montanini B."/>
            <person name="Hainaut M."/>
            <person name="Levati E."/>
            <person name="Barry K.W."/>
            <person name="Belfiori B."/>
            <person name="Cichocki N."/>
            <person name="Clum A."/>
            <person name="Dockter R.B."/>
            <person name="Fauchery L."/>
            <person name="Guy J."/>
            <person name="Iotti M."/>
            <person name="Le Tacon F."/>
            <person name="Lindquist E.A."/>
            <person name="Lipzen A."/>
            <person name="Malagnac F."/>
            <person name="Mello A."/>
            <person name="Molinier V."/>
            <person name="Miyauchi S."/>
            <person name="Poulain J."/>
            <person name="Riccioni C."/>
            <person name="Rubini A."/>
            <person name="Sitrit Y."/>
            <person name="Splivallo R."/>
            <person name="Traeger S."/>
            <person name="Wang M."/>
            <person name="Zifcakova L."/>
            <person name="Wipf D."/>
            <person name="Zambonelli A."/>
            <person name="Paolocci F."/>
            <person name="Nowrousian M."/>
            <person name="Ottonello S."/>
            <person name="Baldrian P."/>
            <person name="Spatafora J.W."/>
            <person name="Henrissat B."/>
            <person name="Nagy L.G."/>
            <person name="Aury J.M."/>
            <person name="Wincker P."/>
            <person name="Grigoriev I.V."/>
            <person name="Bonfante P."/>
            <person name="Martin F.M."/>
        </authorList>
    </citation>
    <scope>NUCLEOTIDE SEQUENCE [LARGE SCALE GENOMIC DNA]</scope>
    <source>
        <strain evidence="1 2">ATCC MYA-4762</strain>
    </source>
</reference>
<gene>
    <name evidence="1" type="ORF">L211DRAFT_124630</name>
</gene>
<dbReference type="EMBL" id="ML121646">
    <property type="protein sequence ID" value="RPB18303.1"/>
    <property type="molecule type" value="Genomic_DNA"/>
</dbReference>
<dbReference type="Proteomes" id="UP000267821">
    <property type="component" value="Unassembled WGS sequence"/>
</dbReference>
<organism evidence="1 2">
    <name type="scientific">Terfezia boudieri ATCC MYA-4762</name>
    <dbReference type="NCBI Taxonomy" id="1051890"/>
    <lineage>
        <taxon>Eukaryota</taxon>
        <taxon>Fungi</taxon>
        <taxon>Dikarya</taxon>
        <taxon>Ascomycota</taxon>
        <taxon>Pezizomycotina</taxon>
        <taxon>Pezizomycetes</taxon>
        <taxon>Pezizales</taxon>
        <taxon>Pezizaceae</taxon>
        <taxon>Terfezia</taxon>
    </lineage>
</organism>
<accession>A0A3N4L628</accession>